<dbReference type="AlphaFoldDB" id="A0A2P6PLE6"/>
<organism evidence="1 2">
    <name type="scientific">Rosa chinensis</name>
    <name type="common">China rose</name>
    <dbReference type="NCBI Taxonomy" id="74649"/>
    <lineage>
        <taxon>Eukaryota</taxon>
        <taxon>Viridiplantae</taxon>
        <taxon>Streptophyta</taxon>
        <taxon>Embryophyta</taxon>
        <taxon>Tracheophyta</taxon>
        <taxon>Spermatophyta</taxon>
        <taxon>Magnoliopsida</taxon>
        <taxon>eudicotyledons</taxon>
        <taxon>Gunneridae</taxon>
        <taxon>Pentapetalae</taxon>
        <taxon>rosids</taxon>
        <taxon>fabids</taxon>
        <taxon>Rosales</taxon>
        <taxon>Rosaceae</taxon>
        <taxon>Rosoideae</taxon>
        <taxon>Rosoideae incertae sedis</taxon>
        <taxon>Rosa</taxon>
    </lineage>
</organism>
<dbReference type="Proteomes" id="UP000238479">
    <property type="component" value="Chromosome 6"/>
</dbReference>
<proteinExistence type="predicted"/>
<evidence type="ECO:0000313" key="2">
    <source>
        <dbReference type="Proteomes" id="UP000238479"/>
    </source>
</evidence>
<evidence type="ECO:0000313" key="1">
    <source>
        <dbReference type="EMBL" id="PRQ22720.1"/>
    </source>
</evidence>
<name>A0A2P6PLE6_ROSCH</name>
<dbReference type="Gramene" id="PRQ22720">
    <property type="protein sequence ID" value="PRQ22720"/>
    <property type="gene ID" value="RchiOBHm_Chr6g0253381"/>
</dbReference>
<sequence>MQTYCLGRSFHGRHLCQVRDQSISRGGDLFLDGIDSLINLCPVALFCG</sequence>
<dbReference type="EMBL" id="PDCK01000044">
    <property type="protein sequence ID" value="PRQ22720.1"/>
    <property type="molecule type" value="Genomic_DNA"/>
</dbReference>
<comment type="caution">
    <text evidence="1">The sequence shown here is derived from an EMBL/GenBank/DDBJ whole genome shotgun (WGS) entry which is preliminary data.</text>
</comment>
<accession>A0A2P6PLE6</accession>
<reference evidence="1 2" key="1">
    <citation type="journal article" date="2018" name="Nat. Genet.">
        <title>The Rosa genome provides new insights in the design of modern roses.</title>
        <authorList>
            <person name="Bendahmane M."/>
        </authorList>
    </citation>
    <scope>NUCLEOTIDE SEQUENCE [LARGE SCALE GENOMIC DNA]</scope>
    <source>
        <strain evidence="2">cv. Old Blush</strain>
    </source>
</reference>
<protein>
    <submittedName>
        <fullName evidence="1">Uncharacterized protein</fullName>
    </submittedName>
</protein>
<gene>
    <name evidence="1" type="ORF">RchiOBHm_Chr6g0253381</name>
</gene>
<keyword evidence="2" id="KW-1185">Reference proteome</keyword>